<organism evidence="3 4">
    <name type="scientific">Salinicola corii</name>
    <dbReference type="NCBI Taxonomy" id="2606937"/>
    <lineage>
        <taxon>Bacteria</taxon>
        <taxon>Pseudomonadati</taxon>
        <taxon>Pseudomonadota</taxon>
        <taxon>Gammaproteobacteria</taxon>
        <taxon>Oceanospirillales</taxon>
        <taxon>Halomonadaceae</taxon>
        <taxon>Salinicola</taxon>
    </lineage>
</organism>
<feature type="domain" description="Rhodanese" evidence="2">
    <location>
        <begin position="18"/>
        <end position="135"/>
    </location>
</feature>
<dbReference type="NCBIfam" id="NF008751">
    <property type="entry name" value="PRK11784.1-3"/>
    <property type="match status" value="1"/>
</dbReference>
<evidence type="ECO:0000256" key="1">
    <source>
        <dbReference type="ARBA" id="ARBA00023266"/>
    </source>
</evidence>
<dbReference type="EMBL" id="VTPX01000026">
    <property type="protein sequence ID" value="KAA0015187.1"/>
    <property type="molecule type" value="Genomic_DNA"/>
</dbReference>
<dbReference type="Proteomes" id="UP000466024">
    <property type="component" value="Unassembled WGS sequence"/>
</dbReference>
<dbReference type="RefSeq" id="WP_149438035.1">
    <property type="nucleotide sequence ID" value="NZ_VTPX01000026.1"/>
</dbReference>
<dbReference type="AlphaFoldDB" id="A0A640W703"/>
<dbReference type="NCBIfam" id="TIGR03167">
    <property type="entry name" value="tRNA_sel_U_synt"/>
    <property type="match status" value="1"/>
</dbReference>
<sequence>MKGNEFVEADLALLERPLIDVRAPIEFSAGALPGAINLPLMNDDERREVGIRYKHAGQASAMELGSHLVSGDRRESCLAAWEQAIASAPDSVIYCFRGGMRSKISQRWLAERGHPLPRIRGGWKAMRSRLIETLEVHSQAPLLLIAGLTGCAKTALINALGSGVDLEGHARHKGSAFGQHPLAGPSQIDFEHGLTLDLMRLPQARVVEDESQRIGRLAIPATFWQSMKAAPCIRVEMPLEWRLEQIRKDYIQDLSAIYHRHYGPQLGEVLFRKQLSGALKRLGKRLGGERLARLIEAQQRAFAAQRLGNVQAHDDWLAPLLREYYDPMYRHQIEHQPRPTLHVGDWDSCLAVARQWERQHVV</sequence>
<dbReference type="InterPro" id="IPR017582">
    <property type="entry name" value="SelU"/>
</dbReference>
<dbReference type="GO" id="GO:0043828">
    <property type="term" value="F:tRNA 2-selenouridine synthase activity"/>
    <property type="evidence" value="ECO:0007669"/>
    <property type="project" value="InterPro"/>
</dbReference>
<dbReference type="PROSITE" id="PS50206">
    <property type="entry name" value="RHODANESE_3"/>
    <property type="match status" value="1"/>
</dbReference>
<dbReference type="PANTHER" id="PTHR30401">
    <property type="entry name" value="TRNA 2-SELENOURIDINE SYNTHASE"/>
    <property type="match status" value="1"/>
</dbReference>
<dbReference type="Pfam" id="PF26341">
    <property type="entry name" value="AAA_SelU"/>
    <property type="match status" value="1"/>
</dbReference>
<keyword evidence="4" id="KW-1185">Reference proteome</keyword>
<dbReference type="InterPro" id="IPR001763">
    <property type="entry name" value="Rhodanese-like_dom"/>
</dbReference>
<dbReference type="Gene3D" id="3.40.250.10">
    <property type="entry name" value="Rhodanese-like domain"/>
    <property type="match status" value="1"/>
</dbReference>
<dbReference type="Pfam" id="PF00581">
    <property type="entry name" value="Rhodanese"/>
    <property type="match status" value="1"/>
</dbReference>
<keyword evidence="1" id="KW-0711">Selenium</keyword>
<dbReference type="GO" id="GO:0002098">
    <property type="term" value="P:tRNA wobble uridine modification"/>
    <property type="evidence" value="ECO:0007669"/>
    <property type="project" value="InterPro"/>
</dbReference>
<evidence type="ECO:0000259" key="2">
    <source>
        <dbReference type="PROSITE" id="PS50206"/>
    </source>
</evidence>
<dbReference type="PANTHER" id="PTHR30401:SF0">
    <property type="entry name" value="TRNA 2-SELENOURIDINE SYNTHASE"/>
    <property type="match status" value="1"/>
</dbReference>
<dbReference type="SMART" id="SM00450">
    <property type="entry name" value="RHOD"/>
    <property type="match status" value="1"/>
</dbReference>
<evidence type="ECO:0000313" key="3">
    <source>
        <dbReference type="EMBL" id="KAA0015187.1"/>
    </source>
</evidence>
<accession>A0A640W703</accession>
<dbReference type="InterPro" id="IPR058840">
    <property type="entry name" value="AAA_SelU"/>
</dbReference>
<name>A0A640W703_9GAMM</name>
<gene>
    <name evidence="3" type="primary">mnmH</name>
    <name evidence="3" type="ORF">F0A16_21280</name>
</gene>
<dbReference type="SUPFAM" id="SSF52821">
    <property type="entry name" value="Rhodanese/Cell cycle control phosphatase"/>
    <property type="match status" value="1"/>
</dbReference>
<comment type="caution">
    <text evidence="3">The sequence shown here is derived from an EMBL/GenBank/DDBJ whole genome shotgun (WGS) entry which is preliminary data.</text>
</comment>
<evidence type="ECO:0000313" key="4">
    <source>
        <dbReference type="Proteomes" id="UP000466024"/>
    </source>
</evidence>
<dbReference type="InterPro" id="IPR036873">
    <property type="entry name" value="Rhodanese-like_dom_sf"/>
</dbReference>
<reference evidence="3 4" key="1">
    <citation type="submission" date="2019-08" db="EMBL/GenBank/DDBJ databases">
        <title>Bioinformatics analysis of the strain L3 and L5.</title>
        <authorList>
            <person name="Li X."/>
        </authorList>
    </citation>
    <scope>NUCLEOTIDE SEQUENCE [LARGE SCALE GENOMIC DNA]</scope>
    <source>
        <strain evidence="3 4">L3</strain>
    </source>
</reference>
<proteinExistence type="predicted"/>
<protein>
    <submittedName>
        <fullName evidence="3">tRNA 2-selenouridine(34) synthase MnmH</fullName>
    </submittedName>
</protein>